<feature type="region of interest" description="Disordered" evidence="1">
    <location>
        <begin position="221"/>
        <end position="263"/>
    </location>
</feature>
<gene>
    <name evidence="2" type="primary">PowCR01_000008900</name>
    <name evidence="2" type="ORF">POWCR01_000008900</name>
</gene>
<dbReference type="VEuPathDB" id="PlasmoDB:PocGH01_00146700"/>
<feature type="compositionally biased region" description="Polar residues" evidence="1">
    <location>
        <begin position="249"/>
        <end position="263"/>
    </location>
</feature>
<dbReference type="EMBL" id="FLRJ01000173">
    <property type="protein sequence ID" value="SBT72898.1"/>
    <property type="molecule type" value="Genomic_DNA"/>
</dbReference>
<proteinExistence type="predicted"/>
<dbReference type="InterPro" id="IPR008780">
    <property type="entry name" value="Plasmodium_Vir"/>
</dbReference>
<dbReference type="AlphaFoldDB" id="A0A1C3KGQ1"/>
<sequence>MAEDHDMRLLNSTRNYKELGKEYNKYFIQNEDRCDDLEKELKTELNKDYKGITDFCKILGGILYKLNDFNIVPLIDNDRCPLVNYWAYDYIFDNFFTDHITSEKLRFANILMKYWNEFAGEKKCSLYMFLTTQEYFKLEKTFYHYILDYHNIKHNIHSKNFTCTPKLKEYLKEGFKAYEQVKDTCVSKPASTHCNILRGFQEKHGIGDLLELECNDDSSRGLDLAGGEQRSRSFGQGPRDESHQGFQPLGSTDQDESSISPSSTPIAVALPTVGALLTSFIFLKFTPLRSWLHGHLGGNKMLMFNENGEETNTLLDDGYENSHTYSPMDEHHIHYHAA</sequence>
<dbReference type="OrthoDB" id="10343204at2759"/>
<dbReference type="VEuPathDB" id="PlasmoDB:POWCR01_000008900"/>
<dbReference type="Proteomes" id="UP000243200">
    <property type="component" value="Unassembled WGS sequence"/>
</dbReference>
<dbReference type="Pfam" id="PF05795">
    <property type="entry name" value="Plasmodium_Vir"/>
    <property type="match status" value="2"/>
</dbReference>
<name>A0A1C3KGQ1_PLAOA</name>
<evidence type="ECO:0000313" key="2">
    <source>
        <dbReference type="EMBL" id="SBT72898.1"/>
    </source>
</evidence>
<evidence type="ECO:0000256" key="1">
    <source>
        <dbReference type="SAM" id="MobiDB-lite"/>
    </source>
</evidence>
<reference evidence="2 3" key="1">
    <citation type="submission" date="2016-06" db="EMBL/GenBank/DDBJ databases">
        <authorList>
            <consortium name="Pathogen Informatics"/>
        </authorList>
    </citation>
    <scope>NUCLEOTIDE SEQUENCE [LARGE SCALE GENOMIC DNA]</scope>
</reference>
<accession>A0A1C3KGQ1</accession>
<evidence type="ECO:0000313" key="3">
    <source>
        <dbReference type="Proteomes" id="UP000243200"/>
    </source>
</evidence>
<protein>
    <submittedName>
        <fullName evidence="2">PIR protein</fullName>
    </submittedName>
</protein>
<organism evidence="2 3">
    <name type="scientific">Plasmodium ovale</name>
    <name type="common">malaria parasite P. ovale</name>
    <dbReference type="NCBI Taxonomy" id="36330"/>
    <lineage>
        <taxon>Eukaryota</taxon>
        <taxon>Sar</taxon>
        <taxon>Alveolata</taxon>
        <taxon>Apicomplexa</taxon>
        <taxon>Aconoidasida</taxon>
        <taxon>Haemosporida</taxon>
        <taxon>Plasmodiidae</taxon>
        <taxon>Plasmodium</taxon>
        <taxon>Plasmodium (Plasmodium)</taxon>
    </lineage>
</organism>